<proteinExistence type="predicted"/>
<dbReference type="EMBL" id="CP060723">
    <property type="protein sequence ID" value="QNN44691.1"/>
    <property type="molecule type" value="Genomic_DNA"/>
</dbReference>
<accession>A0A7G9QMW6</accession>
<protein>
    <submittedName>
        <fullName evidence="1">Uncharacterized protein</fullName>
    </submittedName>
</protein>
<sequence length="62" mass="6965">MESNIDAVARAKSPLNDTRKKRFTIFYAEQIGLVDIATEVKNYIKAALKKSPPIQTHFSAEV</sequence>
<name>A0A7G9QMW6_9SPHI</name>
<keyword evidence="2" id="KW-1185">Reference proteome</keyword>
<gene>
    <name evidence="1" type="ORF">H9L23_11705</name>
</gene>
<evidence type="ECO:0000313" key="2">
    <source>
        <dbReference type="Proteomes" id="UP000515806"/>
    </source>
</evidence>
<dbReference type="Proteomes" id="UP000515806">
    <property type="component" value="Chromosome"/>
</dbReference>
<evidence type="ECO:0000313" key="1">
    <source>
        <dbReference type="EMBL" id="QNN44691.1"/>
    </source>
</evidence>
<reference evidence="1 2" key="1">
    <citation type="submission" date="2020-08" db="EMBL/GenBank/DDBJ databases">
        <title>Genome sequence of Pedobacter roseus KACC 11594T.</title>
        <authorList>
            <person name="Hyun D.-W."/>
            <person name="Bae J.-W."/>
        </authorList>
    </citation>
    <scope>NUCLEOTIDE SEQUENCE [LARGE SCALE GENOMIC DNA]</scope>
    <source>
        <strain evidence="1 2">KACC 11594</strain>
    </source>
</reference>
<dbReference type="KEGG" id="proe:H9L23_11705"/>
<dbReference type="AlphaFoldDB" id="A0A7G9QMW6"/>
<organism evidence="1 2">
    <name type="scientific">Pedobacter roseus</name>
    <dbReference type="NCBI Taxonomy" id="336820"/>
    <lineage>
        <taxon>Bacteria</taxon>
        <taxon>Pseudomonadati</taxon>
        <taxon>Bacteroidota</taxon>
        <taxon>Sphingobacteriia</taxon>
        <taxon>Sphingobacteriales</taxon>
        <taxon>Sphingobacteriaceae</taxon>
        <taxon>Pedobacter</taxon>
    </lineage>
</organism>
<dbReference type="RefSeq" id="WP_187595122.1">
    <property type="nucleotide sequence ID" value="NZ_CP060723.1"/>
</dbReference>